<gene>
    <name evidence="6" type="ORF">DdX_00049</name>
</gene>
<dbReference type="Proteomes" id="UP001201812">
    <property type="component" value="Unassembled WGS sequence"/>
</dbReference>
<feature type="transmembrane region" description="Helical" evidence="5">
    <location>
        <begin position="292"/>
        <end position="318"/>
    </location>
</feature>
<proteinExistence type="predicted"/>
<dbReference type="EMBL" id="JAKKPZ010000001">
    <property type="protein sequence ID" value="KAI1727908.1"/>
    <property type="molecule type" value="Genomic_DNA"/>
</dbReference>
<dbReference type="AlphaFoldDB" id="A0AAD4RA16"/>
<evidence type="ECO:0000256" key="1">
    <source>
        <dbReference type="ARBA" id="ARBA00004141"/>
    </source>
</evidence>
<name>A0AAD4RA16_9BILA</name>
<keyword evidence="3 5" id="KW-1133">Transmembrane helix</keyword>
<dbReference type="InterPro" id="IPR002293">
    <property type="entry name" value="AA/rel_permease1"/>
</dbReference>
<feature type="transmembrane region" description="Helical" evidence="5">
    <location>
        <begin position="339"/>
        <end position="357"/>
    </location>
</feature>
<keyword evidence="7" id="KW-1185">Reference proteome</keyword>
<feature type="transmembrane region" description="Helical" evidence="5">
    <location>
        <begin position="136"/>
        <end position="155"/>
    </location>
</feature>
<dbReference type="Gene3D" id="1.20.1740.10">
    <property type="entry name" value="Amino acid/polyamine transporter I"/>
    <property type="match status" value="1"/>
</dbReference>
<feature type="transmembrane region" description="Helical" evidence="5">
    <location>
        <begin position="20"/>
        <end position="39"/>
    </location>
</feature>
<evidence type="ECO:0000313" key="7">
    <source>
        <dbReference type="Proteomes" id="UP001201812"/>
    </source>
</evidence>
<feature type="transmembrane region" description="Helical" evidence="5">
    <location>
        <begin position="397"/>
        <end position="419"/>
    </location>
</feature>
<feature type="transmembrane region" description="Helical" evidence="5">
    <location>
        <begin position="167"/>
        <end position="188"/>
    </location>
</feature>
<sequence>MHEKFSHGDENKINVYEAIAYCLGDIIGSGIFVSPTAILRHTGCVGLSLCVWIISAIIAVIGALVYVELGTKIRKSGCDFAYISHVGWHPLAVGFLWVSVTLTYPTILAIQTLTFGEYIVQGLHKLMCIEDAWRDALRRLIGFIALGVLVFINMFSLRNFAGRFQVAVTFSKLCVISIIICTGAYFIIFKGKTGIFDTAFTNSNTDLGSIMLGVYAGLFAYNGWDILNFGTEEIENPRRTLPIAALGGIGFSAIVYIAMNIAYFSVMTVDEFLVSDAVAVTFAEYTLGDFCYIVPFLIAFLLLGNLNTTIFGCSRYLLAGAKRNVAPTMVKCVHENSMSPRAAVLVEFFIAVLLSFMGDLDQLISYMSFAMWMQRTCSQVALLYMRFNDWPFPKDAFRTPIILPIIFLMISISLLVIPARKDPHIVIYGCSAVIAGLIIYFAFIYTDNRPSCLRSANGINSLLTLRKLLFSEWSVKVTQIILNVVPMDDEDGQLAIKS</sequence>
<dbReference type="GO" id="GO:0015179">
    <property type="term" value="F:L-amino acid transmembrane transporter activity"/>
    <property type="evidence" value="ECO:0007669"/>
    <property type="project" value="TreeGrafter"/>
</dbReference>
<dbReference type="PIRSF" id="PIRSF006060">
    <property type="entry name" value="AA_transporter"/>
    <property type="match status" value="1"/>
</dbReference>
<dbReference type="PANTHER" id="PTHR11785">
    <property type="entry name" value="AMINO ACID TRANSPORTER"/>
    <property type="match status" value="1"/>
</dbReference>
<reference evidence="6" key="1">
    <citation type="submission" date="2022-01" db="EMBL/GenBank/DDBJ databases">
        <title>Genome Sequence Resource for Two Populations of Ditylenchus destructor, the Migratory Endoparasitic Phytonematode.</title>
        <authorList>
            <person name="Zhang H."/>
            <person name="Lin R."/>
            <person name="Xie B."/>
        </authorList>
    </citation>
    <scope>NUCLEOTIDE SEQUENCE</scope>
    <source>
        <strain evidence="6">BazhouSP</strain>
    </source>
</reference>
<dbReference type="Pfam" id="PF13520">
    <property type="entry name" value="AA_permease_2"/>
    <property type="match status" value="1"/>
</dbReference>
<protein>
    <submittedName>
        <fullName evidence="6">Amino acid permease domain-containing protein</fullName>
    </submittedName>
</protein>
<evidence type="ECO:0000256" key="5">
    <source>
        <dbReference type="SAM" id="Phobius"/>
    </source>
</evidence>
<feature type="transmembrane region" description="Helical" evidence="5">
    <location>
        <begin position="45"/>
        <end position="67"/>
    </location>
</feature>
<feature type="transmembrane region" description="Helical" evidence="5">
    <location>
        <begin position="88"/>
        <end position="116"/>
    </location>
</feature>
<evidence type="ECO:0000256" key="2">
    <source>
        <dbReference type="ARBA" id="ARBA00022692"/>
    </source>
</evidence>
<evidence type="ECO:0000256" key="3">
    <source>
        <dbReference type="ARBA" id="ARBA00022989"/>
    </source>
</evidence>
<dbReference type="PANTHER" id="PTHR11785:SF115">
    <property type="entry name" value="AMINO ACID TRANSPORTER"/>
    <property type="match status" value="1"/>
</dbReference>
<comment type="subcellular location">
    <subcellularLocation>
        <location evidence="1">Membrane</location>
        <topology evidence="1">Multi-pass membrane protein</topology>
    </subcellularLocation>
</comment>
<dbReference type="FunFam" id="1.20.1740.10:FF:000058">
    <property type="entry name" value="Amino Acid Transporter"/>
    <property type="match status" value="1"/>
</dbReference>
<feature type="transmembrane region" description="Helical" evidence="5">
    <location>
        <begin position="241"/>
        <end position="266"/>
    </location>
</feature>
<evidence type="ECO:0000256" key="4">
    <source>
        <dbReference type="ARBA" id="ARBA00023136"/>
    </source>
</evidence>
<accession>A0AAD4RA16</accession>
<keyword evidence="4 5" id="KW-0472">Membrane</keyword>
<feature type="transmembrane region" description="Helical" evidence="5">
    <location>
        <begin position="208"/>
        <end position="229"/>
    </location>
</feature>
<dbReference type="GO" id="GO:0016020">
    <property type="term" value="C:membrane"/>
    <property type="evidence" value="ECO:0007669"/>
    <property type="project" value="UniProtKB-SubCell"/>
</dbReference>
<dbReference type="InterPro" id="IPR050598">
    <property type="entry name" value="AminoAcid_Transporter"/>
</dbReference>
<feature type="transmembrane region" description="Helical" evidence="5">
    <location>
        <begin position="425"/>
        <end position="445"/>
    </location>
</feature>
<evidence type="ECO:0000313" key="6">
    <source>
        <dbReference type="EMBL" id="KAI1727908.1"/>
    </source>
</evidence>
<organism evidence="6 7">
    <name type="scientific">Ditylenchus destructor</name>
    <dbReference type="NCBI Taxonomy" id="166010"/>
    <lineage>
        <taxon>Eukaryota</taxon>
        <taxon>Metazoa</taxon>
        <taxon>Ecdysozoa</taxon>
        <taxon>Nematoda</taxon>
        <taxon>Chromadorea</taxon>
        <taxon>Rhabditida</taxon>
        <taxon>Tylenchina</taxon>
        <taxon>Tylenchomorpha</taxon>
        <taxon>Sphaerularioidea</taxon>
        <taxon>Anguinidae</taxon>
        <taxon>Anguininae</taxon>
        <taxon>Ditylenchus</taxon>
    </lineage>
</organism>
<comment type="caution">
    <text evidence="6">The sequence shown here is derived from an EMBL/GenBank/DDBJ whole genome shotgun (WGS) entry which is preliminary data.</text>
</comment>
<keyword evidence="2 5" id="KW-0812">Transmembrane</keyword>